<gene>
    <name evidence="1" type="ORF">PG2002B_1489</name>
</gene>
<dbReference type="AlphaFoldDB" id="A0AB37WZ12"/>
<proteinExistence type="predicted"/>
<name>A0AB37WZ12_9BIFI</name>
<dbReference type="Proteomes" id="UP000292655">
    <property type="component" value="Unassembled WGS sequence"/>
</dbReference>
<accession>A0AB37WZ12</accession>
<evidence type="ECO:0000313" key="2">
    <source>
        <dbReference type="Proteomes" id="UP000292655"/>
    </source>
</evidence>
<comment type="caution">
    <text evidence="1">The sequence shown here is derived from an EMBL/GenBank/DDBJ whole genome shotgun (WGS) entry which is preliminary data.</text>
</comment>
<dbReference type="EMBL" id="RYUX01000013">
    <property type="protein sequence ID" value="RYQ36821.1"/>
    <property type="molecule type" value="Genomic_DNA"/>
</dbReference>
<protein>
    <submittedName>
        <fullName evidence="1">Uncharacterized protein</fullName>
    </submittedName>
</protein>
<sequence length="32" mass="3707">MDIIQSTSRKSNYFHNAPTNGLFSHIKNELRS</sequence>
<organism evidence="1 2">
    <name type="scientific">Bifidobacterium pseudolongum subsp. globosum</name>
    <dbReference type="NCBI Taxonomy" id="1690"/>
    <lineage>
        <taxon>Bacteria</taxon>
        <taxon>Bacillati</taxon>
        <taxon>Actinomycetota</taxon>
        <taxon>Actinomycetes</taxon>
        <taxon>Bifidobacteriales</taxon>
        <taxon>Bifidobacteriaceae</taxon>
        <taxon>Bifidobacterium</taxon>
    </lineage>
</organism>
<evidence type="ECO:0000313" key="1">
    <source>
        <dbReference type="EMBL" id="RYQ36821.1"/>
    </source>
</evidence>
<reference evidence="1 2" key="1">
    <citation type="submission" date="2018-12" db="EMBL/GenBank/DDBJ databases">
        <title>Unveiling genomic diversity among members of the Bifidobacterium pseudolongum species, a widely distributed gut commensal of the animal kingdom.</title>
        <authorList>
            <person name="Lugli G.A."/>
            <person name="Duranti S."/>
            <person name="Albert K."/>
            <person name="Mancabelli L."/>
            <person name="Napoli S."/>
            <person name="Viappiani A."/>
            <person name="Anzalone R."/>
            <person name="Longhi G."/>
            <person name="Milani C."/>
            <person name="Turroni F."/>
            <person name="Alessandri G."/>
            <person name="Sela D.A."/>
            <person name="Van Sinderen D."/>
            <person name="Ventura M."/>
        </authorList>
    </citation>
    <scope>NUCLEOTIDE SEQUENCE [LARGE SCALE GENOMIC DNA]</scope>
    <source>
        <strain evidence="1 2">2002B</strain>
    </source>
</reference>